<evidence type="ECO:0000313" key="1">
    <source>
        <dbReference type="EMBL" id="KAH7347877.1"/>
    </source>
</evidence>
<dbReference type="Proteomes" id="UP000813385">
    <property type="component" value="Unassembled WGS sequence"/>
</dbReference>
<dbReference type="AlphaFoldDB" id="A0A8K0TAZ1"/>
<dbReference type="EMBL" id="JAGPXD010000007">
    <property type="protein sequence ID" value="KAH7347877.1"/>
    <property type="molecule type" value="Genomic_DNA"/>
</dbReference>
<sequence>MHHGNPVKMSLFGLEQPNTLQTQCIHRPHAGLVARARRRAGTTGDGSISQQIHWSIVSTVCQGGTRATYVHTDGIIRRACGPASGVEELTRALSCLHIRGADATCICLEGAAVRAGSLRGDVQQEARRECVQAWHRITYAGITASEACRLSEGGEYGQEKGGLGETHCVGWTGRLTRYSVFARGLGEALKLMMMRNRGQTRL</sequence>
<proteinExistence type="predicted"/>
<keyword evidence="2" id="KW-1185">Reference proteome</keyword>
<comment type="caution">
    <text evidence="1">The sequence shown here is derived from an EMBL/GenBank/DDBJ whole genome shotgun (WGS) entry which is preliminary data.</text>
</comment>
<reference evidence="1" key="1">
    <citation type="journal article" date="2021" name="Nat. Commun.">
        <title>Genetic determinants of endophytism in the Arabidopsis root mycobiome.</title>
        <authorList>
            <person name="Mesny F."/>
            <person name="Miyauchi S."/>
            <person name="Thiergart T."/>
            <person name="Pickel B."/>
            <person name="Atanasova L."/>
            <person name="Karlsson M."/>
            <person name="Huettel B."/>
            <person name="Barry K.W."/>
            <person name="Haridas S."/>
            <person name="Chen C."/>
            <person name="Bauer D."/>
            <person name="Andreopoulos W."/>
            <person name="Pangilinan J."/>
            <person name="LaButti K."/>
            <person name="Riley R."/>
            <person name="Lipzen A."/>
            <person name="Clum A."/>
            <person name="Drula E."/>
            <person name="Henrissat B."/>
            <person name="Kohler A."/>
            <person name="Grigoriev I.V."/>
            <person name="Martin F.M."/>
            <person name="Hacquard S."/>
        </authorList>
    </citation>
    <scope>NUCLEOTIDE SEQUENCE</scope>
    <source>
        <strain evidence="1">MPI-CAGE-AT-0016</strain>
    </source>
</reference>
<evidence type="ECO:0000313" key="2">
    <source>
        <dbReference type="Proteomes" id="UP000813385"/>
    </source>
</evidence>
<gene>
    <name evidence="1" type="ORF">B0T11DRAFT_145638</name>
</gene>
<protein>
    <submittedName>
        <fullName evidence="1">Uncharacterized protein</fullName>
    </submittedName>
</protein>
<name>A0A8K0TAZ1_9PEZI</name>
<organism evidence="1 2">
    <name type="scientific">Plectosphaerella cucumerina</name>
    <dbReference type="NCBI Taxonomy" id="40658"/>
    <lineage>
        <taxon>Eukaryota</taxon>
        <taxon>Fungi</taxon>
        <taxon>Dikarya</taxon>
        <taxon>Ascomycota</taxon>
        <taxon>Pezizomycotina</taxon>
        <taxon>Sordariomycetes</taxon>
        <taxon>Hypocreomycetidae</taxon>
        <taxon>Glomerellales</taxon>
        <taxon>Plectosphaerellaceae</taxon>
        <taxon>Plectosphaerella</taxon>
    </lineage>
</organism>
<accession>A0A8K0TAZ1</accession>